<feature type="compositionally biased region" description="Low complexity" evidence="1">
    <location>
        <begin position="730"/>
        <end position="739"/>
    </location>
</feature>
<dbReference type="Pfam" id="PF10344">
    <property type="entry name" value="Hobbit"/>
    <property type="match status" value="2"/>
</dbReference>
<dbReference type="SMART" id="SM01214">
    <property type="entry name" value="Fmp27_GFWDK"/>
    <property type="match status" value="1"/>
</dbReference>
<feature type="transmembrane region" description="Helical" evidence="2">
    <location>
        <begin position="12"/>
        <end position="35"/>
    </location>
</feature>
<feature type="region of interest" description="Disordered" evidence="1">
    <location>
        <begin position="100"/>
        <end position="136"/>
    </location>
</feature>
<proteinExistence type="predicted"/>
<dbReference type="PANTHER" id="PTHR15678:SF6">
    <property type="entry name" value="BRIDGE-LIKE LIPID TRANSFER PROTEIN FAMILY MEMBER 2"/>
    <property type="match status" value="1"/>
</dbReference>
<evidence type="ECO:0008006" key="8">
    <source>
        <dbReference type="Google" id="ProtNLM"/>
    </source>
</evidence>
<evidence type="ECO:0000313" key="6">
    <source>
        <dbReference type="EMBL" id="KAF2087278.1"/>
    </source>
</evidence>
<name>A0A9P4HWP9_9PEZI</name>
<feature type="region of interest" description="Disordered" evidence="1">
    <location>
        <begin position="2657"/>
        <end position="2690"/>
    </location>
</feature>
<dbReference type="InterPro" id="IPR019449">
    <property type="entry name" value="FMP27_WPPW_RBG"/>
</dbReference>
<feature type="compositionally biased region" description="Basic and acidic residues" evidence="1">
    <location>
        <begin position="110"/>
        <end position="122"/>
    </location>
</feature>
<feature type="region of interest" description="Disordered" evidence="1">
    <location>
        <begin position="2780"/>
        <end position="2844"/>
    </location>
</feature>
<evidence type="ECO:0000259" key="5">
    <source>
        <dbReference type="SMART" id="SM01216"/>
    </source>
</evidence>
<evidence type="ECO:0000256" key="1">
    <source>
        <dbReference type="SAM" id="MobiDB-lite"/>
    </source>
</evidence>
<dbReference type="OrthoDB" id="1562405at2759"/>
<keyword evidence="2" id="KW-0472">Membrane</keyword>
<protein>
    <recommendedName>
        <fullName evidence="8">Mitochondrial protein from FMP27-domain-containing protein</fullName>
    </recommendedName>
</protein>
<feature type="region of interest" description="Disordered" evidence="1">
    <location>
        <begin position="279"/>
        <end position="299"/>
    </location>
</feature>
<keyword evidence="7" id="KW-1185">Reference proteome</keyword>
<evidence type="ECO:0000259" key="3">
    <source>
        <dbReference type="SMART" id="SM01214"/>
    </source>
</evidence>
<feature type="compositionally biased region" description="Low complexity" evidence="1">
    <location>
        <begin position="2547"/>
        <end position="2559"/>
    </location>
</feature>
<dbReference type="Proteomes" id="UP000799776">
    <property type="component" value="Unassembled WGS sequence"/>
</dbReference>
<dbReference type="InterPro" id="IPR019415">
    <property type="entry name" value="FMP27_SW_RBG"/>
</dbReference>
<feature type="compositionally biased region" description="Polar residues" evidence="1">
    <location>
        <begin position="2801"/>
        <end position="2819"/>
    </location>
</feature>
<comment type="caution">
    <text evidence="6">The sequence shown here is derived from an EMBL/GenBank/DDBJ whole genome shotgun (WGS) entry which is preliminary data.</text>
</comment>
<feature type="region of interest" description="Disordered" evidence="1">
    <location>
        <begin position="844"/>
        <end position="866"/>
    </location>
</feature>
<feature type="region of interest" description="Disordered" evidence="1">
    <location>
        <begin position="1070"/>
        <end position="1114"/>
    </location>
</feature>
<feature type="compositionally biased region" description="Basic and acidic residues" evidence="1">
    <location>
        <begin position="1091"/>
        <end position="1105"/>
    </location>
</feature>
<keyword evidence="2" id="KW-0812">Transmembrane</keyword>
<organism evidence="6 7">
    <name type="scientific">Saccharata proteae CBS 121410</name>
    <dbReference type="NCBI Taxonomy" id="1314787"/>
    <lineage>
        <taxon>Eukaryota</taxon>
        <taxon>Fungi</taxon>
        <taxon>Dikarya</taxon>
        <taxon>Ascomycota</taxon>
        <taxon>Pezizomycotina</taxon>
        <taxon>Dothideomycetes</taxon>
        <taxon>Dothideomycetes incertae sedis</taxon>
        <taxon>Botryosphaeriales</taxon>
        <taxon>Saccharataceae</taxon>
        <taxon>Saccharata</taxon>
    </lineage>
</organism>
<dbReference type="InterPro" id="IPR045167">
    <property type="entry name" value="Hobbit"/>
</dbReference>
<feature type="region of interest" description="Disordered" evidence="1">
    <location>
        <begin position="723"/>
        <end position="748"/>
    </location>
</feature>
<evidence type="ECO:0000256" key="2">
    <source>
        <dbReference type="SAM" id="Phobius"/>
    </source>
</evidence>
<feature type="compositionally biased region" description="Low complexity" evidence="1">
    <location>
        <begin position="2625"/>
        <end position="2639"/>
    </location>
</feature>
<evidence type="ECO:0000259" key="4">
    <source>
        <dbReference type="SMART" id="SM01215"/>
    </source>
</evidence>
<dbReference type="InterPro" id="IPR019441">
    <property type="entry name" value="FMP27/BLTP2/Hobbit_GFWDK_RBG"/>
</dbReference>
<gene>
    <name evidence="6" type="ORF">K490DRAFT_15988</name>
</gene>
<feature type="region of interest" description="Disordered" evidence="1">
    <location>
        <begin position="2002"/>
        <end position="2032"/>
    </location>
</feature>
<keyword evidence="2" id="KW-1133">Transmembrane helix</keyword>
<feature type="compositionally biased region" description="Basic residues" evidence="1">
    <location>
        <begin position="1073"/>
        <end position="1089"/>
    </location>
</feature>
<dbReference type="SMART" id="SM01216">
    <property type="entry name" value="Fmp27_WPPW"/>
    <property type="match status" value="1"/>
</dbReference>
<feature type="compositionally biased region" description="Basic and acidic residues" evidence="1">
    <location>
        <begin position="2002"/>
        <end position="2013"/>
    </location>
</feature>
<feature type="domain" description="FMP27 SW motif-containing RBG unit" evidence="4">
    <location>
        <begin position="1137"/>
        <end position="1240"/>
    </location>
</feature>
<feature type="non-terminal residue" evidence="6">
    <location>
        <position position="2844"/>
    </location>
</feature>
<sequence>MALPTLTSLTGLLILLYFATFVFFAFLRIVTGISIQRIGWYGFRRISFIPRDGIKIELRGLRLSPHRPSFAQPTYLSVILEELKVTLDLKALSEKSPKQAAWKNWPNGSSDKKAGDGASSERDESETQDVEAERSRTWQKLTEVKEKIKKLHRKLDWIRMVDLVATTTSVVVQNVGSIQVASFTAAVDTRRKTVDRSRLFQHRRATTEHQTPAEWIFTVRSVLFMPEGQESTEILDNATLNIHGHLFRELEGLRDASIALKLGRLNIPYDDIQTCIERTKQSRRSRARGGTATSDDGYSFSDVMEELDHPGSREDNIVQTVSDSKEFISSILRGIQEVQFAVSFFGMTKRIRAGGEKESPVYLNMSMKEVGLDLLRLDPRSPAHLMYFSSSDIAHQALIAAISISVGIDHGQSHPERLLYIPMATTTIKTTLPAKTIQFDRERNVAERNTNIFFANLVVTSPSLDLDPRHLPLVLALLQKDDTHEAPLAPLSHTKRHLISRLLPKASVKISVHEPVVRISLPPMEVEKKGTDEYDLLISTMSSISLDVESSHNADGDLHYSLSSNFRVTSHQLYYQTASREKHNLLMTDTAEVRLQLEACPEVTVVIAGNFQTFSLFMVRPEISEGVRQIVSQLRQYESTVSPKSSSKPKQTFLRKLPRWLAHIEIQGSDFNVEVAGVDPDVSEHSRGIAFHLDSWTAEYKADKSDEHAVRLTRRRATSRTISRDEGFLRSTSPSSSPAPRRKHMDETDGRRLAVHIQGLEGFVIESSDTREGESFVALPRFEVAFTTTTDHQGPIFHVNSFAKALYVQYSLYRHFAIGVATMVLRKAFAKSPTESAAAAHTVVKHESLSVPPQTSGDMRPPTATRPEITSLDIKVGFLQAKANMPSDPPLMIQMHGFEAGRHRWAAPFARAKLARLYAEAPGLKKVWTRMVSIKGLRIDLRESRRKHGNSYAEEKSIDVYTDAIRLAVPHQLVVHKVFDNITNVIKVTEQLHHRFKTASNEYILDKQPEGPKKVPKITVRSQALLFEIEDGSFEWKLSTIFRLGLLEQRQRIAREEAFRLKVKKLADSERRRGGRAKSAHGIRGRSKNRAGGEFERRSESEGTRRRSRSRDRGRRMRYDIDGICDLSDTSRVQVDQAREKLHRLHAQSWKKRIDHGMNSQRGTIQDIRAMFWGIDDMPEDYGEQKETILAIPQRPALMALLVSDLNIIIDKPSFPLEKLPEYLHRVGKGMPMDMQYSLLLPMNLQVSMGEARMSLRDYPLPLLHVPAIRSGQSPRLASLSLKTDFVIAEEFRDMESTRQASIEVVPPETLASGEKSGGFAVNVRRTVSPVKTYSDMKVVINTSLPTRITWGTSYQPAIQDMMQVIEGFTKPAIDPSERVGFWDKIRLSFHSRINVAWKGDGDVHLILKGSRDPYKVTGDGAGFVMCWRNDVRWNIGQDDDPKKFMAVDSGVYVLAIPDLSHYARQIETQQSDAESISSGSSFKGDASFRKTVMKLSGNVRWLSGLVFERNEDGGGRSFDFAPHYSVVLKHPDFAKPVGGKDYDAFRGFRSHHIHMSVAIVAPLDRDWSVANLKPSSNYNSVHLTPRFFSHFYSWWSMFSGAMSLPIRQGKLWPGVEKSSKKFGRHLATIKYNLLLSPLYMSHVYKHKDPDDFGQGVVSATGLKVRLDSFMLDLHQRREEFRSQAQQGPNKSATTTGMRINQVQLDFITADIRAVSATIHGTEGEDLDDMTNDTLASYQANSTAVDLSKFTIPDNDLSWIDMDDFVELDWILPAELNPETKILPLAFAPRFTYFRQTDHQDNISGDPHRSSPFGNEPTHFCVMSKQNDPRRVQCDLIQERLKKVDEQISVNQRAVGDLELQLLRVPAGERDVNLQDKFQAFRDHSQNLKRKRDILQVMYRSLVERLENDDRHAVPEERGGAPEYVYDATDSDAQGIDSTPLADYISDFNNRFIIHNAQLKWNNGLRNIILRYIHQVSQRRGFVYYMSRRAVKFILDIVEEQKKAKEEEPEKPPPKSRRNTEPMSPQGDDEMDVKDRIEQLLNDGKKFVDANDDHAVHSRKGSAQANITSEDIAQEFTPQNTYHVRLIAPQIQLQSEKNSKSAVLVTAKGMQLKVIQIMDKDRVMDDVSGLVQRRFSAAMDSLQIFVTSAATFKTDYLHMYSGNTYGSSAATAWPPWVPFEVMFEFDTNPYGFSRVVQRTSASMRYDKYNTLRLKYNDDVSGEDGHGSNEGPSDTAESRIDHLWIDFPHVRAICDSAQYYAVYIIVLDLLLYSEPLEKQRSEKLEKIMLASDFSDLNGAPELVVSLQERIHQLEEIKLRFQIHEQYLDREGWKNRIELERTLAENEDELFFMMKAITTSQRKTEERGAETAQTGGLLRYYLTASEIVWHLVREGSESLAEFQLKNALFDRTDNNDGSHLNNVEIERIHGLNLLPDAVYPEMIAPYIDSNRAIVEGKDTKMLRVTWYMLEAIAGIPVMDHFEVNLFPLKVQLEHEIGKKLFEYVFPGSGSNAFEGGGFSPFMVKQMLPTQDEDDDDDGVAATNSGVLDGRSSPASSRGPRNSSDETGPGALELRLQPTLALPDTTRPKSSSSRMFDKNGNGSIFRGIHGGVQQTKDKDSSDTLTVASFRPSSRRSSSSKLSKMTGMNDDAASIFTTKSKSRFGLNRSPSSSRNASASTNNTANTINGAANGSTKNDDLTQMMARASNYMTFAYIKMPSTVLCLSYKGKNNKNFEDVHDLVFRMPTIEYRNKTWSNLDLALALKKDVIRALISHAGAIVGNKFSHHGRAKRREGQGGGRLKQLANPSALLNTSPEVSDTATSSRDRSPADSGSQDTSEPRRSFASGR</sequence>
<dbReference type="SMART" id="SM01215">
    <property type="entry name" value="Fmp27_SW"/>
    <property type="match status" value="1"/>
</dbReference>
<feature type="domain" description="FMP27 WPPW motif-containing RBG unit" evidence="5">
    <location>
        <begin position="1662"/>
        <end position="2182"/>
    </location>
</feature>
<reference evidence="6" key="1">
    <citation type="journal article" date="2020" name="Stud. Mycol.">
        <title>101 Dothideomycetes genomes: a test case for predicting lifestyles and emergence of pathogens.</title>
        <authorList>
            <person name="Haridas S."/>
            <person name="Albert R."/>
            <person name="Binder M."/>
            <person name="Bloem J."/>
            <person name="Labutti K."/>
            <person name="Salamov A."/>
            <person name="Andreopoulos B."/>
            <person name="Baker S."/>
            <person name="Barry K."/>
            <person name="Bills G."/>
            <person name="Bluhm B."/>
            <person name="Cannon C."/>
            <person name="Castanera R."/>
            <person name="Culley D."/>
            <person name="Daum C."/>
            <person name="Ezra D."/>
            <person name="Gonzalez J."/>
            <person name="Henrissat B."/>
            <person name="Kuo A."/>
            <person name="Liang C."/>
            <person name="Lipzen A."/>
            <person name="Lutzoni F."/>
            <person name="Magnuson J."/>
            <person name="Mondo S."/>
            <person name="Nolan M."/>
            <person name="Ohm R."/>
            <person name="Pangilinan J."/>
            <person name="Park H.-J."/>
            <person name="Ramirez L."/>
            <person name="Alfaro M."/>
            <person name="Sun H."/>
            <person name="Tritt A."/>
            <person name="Yoshinaga Y."/>
            <person name="Zwiers L.-H."/>
            <person name="Turgeon B."/>
            <person name="Goodwin S."/>
            <person name="Spatafora J."/>
            <person name="Crous P."/>
            <person name="Grigoriev I."/>
        </authorList>
    </citation>
    <scope>NUCLEOTIDE SEQUENCE</scope>
    <source>
        <strain evidence="6">CBS 121410</strain>
    </source>
</reference>
<feature type="region of interest" description="Disordered" evidence="1">
    <location>
        <begin position="2526"/>
        <end position="2642"/>
    </location>
</feature>
<dbReference type="EMBL" id="ML978720">
    <property type="protein sequence ID" value="KAF2087278.1"/>
    <property type="molecule type" value="Genomic_DNA"/>
</dbReference>
<feature type="compositionally biased region" description="Low complexity" evidence="1">
    <location>
        <begin position="2663"/>
        <end position="2690"/>
    </location>
</feature>
<evidence type="ECO:0000313" key="7">
    <source>
        <dbReference type="Proteomes" id="UP000799776"/>
    </source>
</evidence>
<dbReference type="PANTHER" id="PTHR15678">
    <property type="entry name" value="ANTIGEN MLAA-22-RELATED"/>
    <property type="match status" value="1"/>
</dbReference>
<feature type="domain" description="FMP27/BLTP2/Hobbit GFWDK motif-containing RBG unit" evidence="3">
    <location>
        <begin position="1258"/>
        <end position="1417"/>
    </location>
</feature>
<accession>A0A9P4HWP9</accession>